<dbReference type="InterPro" id="IPR036404">
    <property type="entry name" value="Jacalin-like_lectin_dom_sf"/>
</dbReference>
<dbReference type="SUPFAM" id="SSF56849">
    <property type="entry name" value="delta-Endotoxin (insectocide), N-terminal domain"/>
    <property type="match status" value="1"/>
</dbReference>
<evidence type="ECO:0000259" key="5">
    <source>
        <dbReference type="SMART" id="SM00458"/>
    </source>
</evidence>
<protein>
    <recommendedName>
        <fullName evidence="5">Ricin B lectin domain-containing protein</fullName>
    </recommendedName>
</protein>
<keyword evidence="7" id="KW-1185">Reference proteome</keyword>
<dbReference type="OrthoDB" id="5381276at2"/>
<keyword evidence="3" id="KW-0749">Sporulation</keyword>
<evidence type="ECO:0000313" key="7">
    <source>
        <dbReference type="Proteomes" id="UP000253782"/>
    </source>
</evidence>
<proteinExistence type="inferred from homology"/>
<dbReference type="InterPro" id="IPR036716">
    <property type="entry name" value="Pest_crys_N_sf"/>
</dbReference>
<dbReference type="Gene3D" id="2.100.10.30">
    <property type="entry name" value="Jacalin-like lectin domain"/>
    <property type="match status" value="1"/>
</dbReference>
<dbReference type="InterPro" id="IPR035992">
    <property type="entry name" value="Ricin_B-like_lectins"/>
</dbReference>
<evidence type="ECO:0000313" key="6">
    <source>
        <dbReference type="EMBL" id="RDD81516.1"/>
    </source>
</evidence>
<name>A0A369ULQ1_9GAMM</name>
<dbReference type="CDD" id="cd00161">
    <property type="entry name" value="beta-trefoil_Ricin-like"/>
    <property type="match status" value="1"/>
</dbReference>
<feature type="domain" description="Ricin B lectin" evidence="5">
    <location>
        <begin position="8"/>
        <end position="145"/>
    </location>
</feature>
<evidence type="ECO:0000256" key="1">
    <source>
        <dbReference type="ARBA" id="ARBA00007819"/>
    </source>
</evidence>
<sequence>MSFEPVIGQFYRIVAKHSGKVVEVHHNKVDRGMPIQQGDWVGGEYQQFQFNRTGQYYNIVARFSGRSFDVPGESSADGLGIVQWDRHDYSVNQQFEFLPAGGNAYYIGARHSQKFLCMKDGGKDYGVPLVQQVWTGGDHFQFSFVACEPYVSARALREIVLRGSDPIRDSVLALTGLIPKAGGGVKFLLGLLWKDSGGTLIEQVRDYVRNVAKQMIDEEYLNNLAKDMDGIKNVIKQYTQATFGGDKGQWMTSMLQKLEASQPYYFDERAPEKTLPHLLTLGTMHLSALRERYDDFEKLYGKKPDKPEVLLKDLQDRVTLYVNGAKTAREKTLEWRLKYIEFSQKVTYVNGHPHHDVFIVEDSYDGFRYVADAGQIDRSRAEGTEVFEERKRQVKEAFNAELDMLFGPALVWKYINPALTVVPNTVRVTSASGLFGAKRGTAFGGERLAVANIPISEIGINLNAAGDRVLGLHIARGAGGGMNTWGAYASPGSLRRHTFGKGEFVTAAYGNHGGPGDPLYSLYFVTNKGHIVGGGRRDIGKQWGSEAPIGTDTLFDTVFGWASNDRIEGLGFKWSYARKE</sequence>
<dbReference type="InterPro" id="IPR000772">
    <property type="entry name" value="Ricin_B_lectin"/>
</dbReference>
<dbReference type="GO" id="GO:0090729">
    <property type="term" value="F:toxin activity"/>
    <property type="evidence" value="ECO:0007669"/>
    <property type="project" value="UniProtKB-KW"/>
</dbReference>
<dbReference type="RefSeq" id="WP_114845387.1">
    <property type="nucleotide sequence ID" value="NZ_JBHSPE010000005.1"/>
</dbReference>
<dbReference type="Pfam" id="PF14200">
    <property type="entry name" value="RicinB_lectin_2"/>
    <property type="match status" value="1"/>
</dbReference>
<dbReference type="Proteomes" id="UP000253782">
    <property type="component" value="Unassembled WGS sequence"/>
</dbReference>
<evidence type="ECO:0000256" key="2">
    <source>
        <dbReference type="ARBA" id="ARBA00022656"/>
    </source>
</evidence>
<dbReference type="Gene3D" id="2.80.10.50">
    <property type="match status" value="1"/>
</dbReference>
<dbReference type="EMBL" id="QQAH01000009">
    <property type="protein sequence ID" value="RDD81516.1"/>
    <property type="molecule type" value="Genomic_DNA"/>
</dbReference>
<dbReference type="SMART" id="SM00458">
    <property type="entry name" value="RICIN"/>
    <property type="match status" value="1"/>
</dbReference>
<comment type="similarity">
    <text evidence="1">Belongs to the delta endotoxin family.</text>
</comment>
<gene>
    <name evidence="6" type="ORF">DVJ77_10055</name>
</gene>
<dbReference type="Gene3D" id="1.20.190.10">
    <property type="entry name" value="Pesticidal crystal protein, N-terminal domain"/>
    <property type="match status" value="1"/>
</dbReference>
<keyword evidence="4" id="KW-0843">Virulence</keyword>
<evidence type="ECO:0000256" key="3">
    <source>
        <dbReference type="ARBA" id="ARBA00022969"/>
    </source>
</evidence>
<dbReference type="GO" id="GO:0030435">
    <property type="term" value="P:sporulation resulting in formation of a cellular spore"/>
    <property type="evidence" value="ECO:0007669"/>
    <property type="project" value="UniProtKB-KW"/>
</dbReference>
<evidence type="ECO:0000256" key="4">
    <source>
        <dbReference type="ARBA" id="ARBA00023026"/>
    </source>
</evidence>
<keyword evidence="2" id="KW-0800">Toxin</keyword>
<dbReference type="SUPFAM" id="SSF50370">
    <property type="entry name" value="Ricin B-like lectins"/>
    <property type="match status" value="1"/>
</dbReference>
<organism evidence="6 7">
    <name type="scientific">Dyella tabacisoli</name>
    <dbReference type="NCBI Taxonomy" id="2282381"/>
    <lineage>
        <taxon>Bacteria</taxon>
        <taxon>Pseudomonadati</taxon>
        <taxon>Pseudomonadota</taxon>
        <taxon>Gammaproteobacteria</taxon>
        <taxon>Lysobacterales</taxon>
        <taxon>Rhodanobacteraceae</taxon>
        <taxon>Dyella</taxon>
    </lineage>
</organism>
<dbReference type="AlphaFoldDB" id="A0A369ULQ1"/>
<reference evidence="6 7" key="1">
    <citation type="submission" date="2018-07" db="EMBL/GenBank/DDBJ databases">
        <title>Dyella tabacisoli L4-6T, whole genome shotgun sequence.</title>
        <authorList>
            <person name="Zhou X.-K."/>
            <person name="Li W.-J."/>
            <person name="Duan Y.-Q."/>
        </authorList>
    </citation>
    <scope>NUCLEOTIDE SEQUENCE [LARGE SCALE GENOMIC DNA]</scope>
    <source>
        <strain evidence="6 7">L4-6</strain>
    </source>
</reference>
<accession>A0A369ULQ1</accession>
<comment type="caution">
    <text evidence="6">The sequence shown here is derived from an EMBL/GenBank/DDBJ whole genome shotgun (WGS) entry which is preliminary data.</text>
</comment>